<dbReference type="SUPFAM" id="SSF88659">
    <property type="entry name" value="Sigma3 and sigma4 domains of RNA polymerase sigma factors"/>
    <property type="match status" value="1"/>
</dbReference>
<keyword evidence="2" id="KW-0805">Transcription regulation</keyword>
<feature type="domain" description="RNA polymerase sigma-70 region 2" evidence="7">
    <location>
        <begin position="25"/>
        <end position="92"/>
    </location>
</feature>
<dbReference type="EMBL" id="JYIX01000030">
    <property type="protein sequence ID" value="KJL34071.1"/>
    <property type="molecule type" value="Genomic_DNA"/>
</dbReference>
<dbReference type="Gene3D" id="1.10.10.10">
    <property type="entry name" value="Winged helix-like DNA-binding domain superfamily/Winged helix DNA-binding domain"/>
    <property type="match status" value="1"/>
</dbReference>
<dbReference type="RefSeq" id="WP_152642096.1">
    <property type="nucleotide sequence ID" value="NZ_JYIX01000030.1"/>
</dbReference>
<feature type="compositionally biased region" description="Gly residues" evidence="6">
    <location>
        <begin position="387"/>
        <end position="396"/>
    </location>
</feature>
<evidence type="ECO:0000256" key="3">
    <source>
        <dbReference type="ARBA" id="ARBA00023082"/>
    </source>
</evidence>
<dbReference type="PANTHER" id="PTHR43133:SF8">
    <property type="entry name" value="RNA POLYMERASE SIGMA FACTOR HI_1459-RELATED"/>
    <property type="match status" value="1"/>
</dbReference>
<comment type="similarity">
    <text evidence="1">Belongs to the sigma-70 factor family. ECF subfamily.</text>
</comment>
<evidence type="ECO:0000256" key="4">
    <source>
        <dbReference type="ARBA" id="ARBA00023125"/>
    </source>
</evidence>
<dbReference type="PANTHER" id="PTHR43133">
    <property type="entry name" value="RNA POLYMERASE ECF-TYPE SIGMA FACTO"/>
    <property type="match status" value="1"/>
</dbReference>
<keyword evidence="3" id="KW-0731">Sigma factor</keyword>
<dbReference type="NCBIfam" id="TIGR02937">
    <property type="entry name" value="sigma70-ECF"/>
    <property type="match status" value="1"/>
</dbReference>
<evidence type="ECO:0000259" key="7">
    <source>
        <dbReference type="Pfam" id="PF04542"/>
    </source>
</evidence>
<dbReference type="InterPro" id="IPR014284">
    <property type="entry name" value="RNA_pol_sigma-70_dom"/>
</dbReference>
<keyword evidence="4" id="KW-0238">DNA-binding</keyword>
<dbReference type="GO" id="GO:0003677">
    <property type="term" value="F:DNA binding"/>
    <property type="evidence" value="ECO:0007669"/>
    <property type="project" value="UniProtKB-KW"/>
</dbReference>
<feature type="region of interest" description="Disordered" evidence="6">
    <location>
        <begin position="369"/>
        <end position="404"/>
    </location>
</feature>
<reference evidence="8 9" key="1">
    <citation type="submission" date="2015-02" db="EMBL/GenBank/DDBJ databases">
        <title>Draft genome sequences of ten Microbacterium spp. with emphasis on heavy metal contaminated environments.</title>
        <authorList>
            <person name="Corretto E."/>
        </authorList>
    </citation>
    <scope>NUCLEOTIDE SEQUENCE [LARGE SCALE GENOMIC DNA]</scope>
    <source>
        <strain evidence="8 9">ARN176</strain>
    </source>
</reference>
<dbReference type="InterPro" id="IPR007627">
    <property type="entry name" value="RNA_pol_sigma70_r2"/>
</dbReference>
<dbReference type="Gene3D" id="1.10.1740.10">
    <property type="match status" value="1"/>
</dbReference>
<gene>
    <name evidence="8" type="ORF">RS86_01169</name>
</gene>
<dbReference type="InterPro" id="IPR013324">
    <property type="entry name" value="RNA_pol_sigma_r3/r4-like"/>
</dbReference>
<dbReference type="InterPro" id="IPR013325">
    <property type="entry name" value="RNA_pol_sigma_r2"/>
</dbReference>
<dbReference type="PATRIC" id="fig|582680.6.peg.1205"/>
<comment type="caution">
    <text evidence="8">The sequence shown here is derived from an EMBL/GenBank/DDBJ whole genome shotgun (WGS) entry which is preliminary data.</text>
</comment>
<dbReference type="AlphaFoldDB" id="A0A0F0LRA0"/>
<organism evidence="8 9">
    <name type="scientific">Microbacterium azadirachtae</name>
    <dbReference type="NCBI Taxonomy" id="582680"/>
    <lineage>
        <taxon>Bacteria</taxon>
        <taxon>Bacillati</taxon>
        <taxon>Actinomycetota</taxon>
        <taxon>Actinomycetes</taxon>
        <taxon>Micrococcales</taxon>
        <taxon>Microbacteriaceae</taxon>
        <taxon>Microbacterium</taxon>
    </lineage>
</organism>
<evidence type="ECO:0000256" key="5">
    <source>
        <dbReference type="ARBA" id="ARBA00023163"/>
    </source>
</evidence>
<evidence type="ECO:0000313" key="8">
    <source>
        <dbReference type="EMBL" id="KJL34071.1"/>
    </source>
</evidence>
<dbReference type="InterPro" id="IPR039425">
    <property type="entry name" value="RNA_pol_sigma-70-like"/>
</dbReference>
<dbReference type="GO" id="GO:0006352">
    <property type="term" value="P:DNA-templated transcription initiation"/>
    <property type="evidence" value="ECO:0007669"/>
    <property type="project" value="InterPro"/>
</dbReference>
<sequence>MTEVRSDAELLRDVRAGDRGAYDLLWRRHYGAGIRLAGRLAPSRAEDLVSESFLAIYQQVTTTPNGPTFAFRSYLKAVIRNTAIRWHKDAQRLIDSDDVDDVEHRDALSYAEQESESTDVLAAFQELPERWQRVLWLAEVADASRSDIARELRIRPNAVSALQRRARSGLKFQWLSRQIPVALREETSHVARLLPQYLTEPRNVMLAAEVGAHTSDCADCRELLGSLRGGAARLQGTTLAVLLGSAGLSVPAAASMTSGTAAAAAVVSAGIGASGWFFVGGGLIVAGSLALAPLMIVAPALPVPAPTSAPAAIAGPLPDLTLPLLGLPKTGLDEAVDTAPIPIGSVELGRWITDPTITPIEVLTDPVAQYIPPKPQPADPGVPGPGDPGSGTGGTPGLDPGVTTPTDIAAYVAPMITGRTAPGNAVAIDFAAQRYAVDVAPDGSWTFDTRPLAFDPGTYDYSVWAFTPTEQSLATTGTLTLQTPTVQGFEQLAGPMPLDEARTTGLVISITGPANGTVWVSTPTTDATVTLDDTGHAVRRIRMLADGWYPFGFSVIDADWYSGPAFAANVDVLDPSRGPDWPRGGGGVFEIVDP</sequence>
<accession>A0A0F0LRA0</accession>
<dbReference type="GO" id="GO:0016987">
    <property type="term" value="F:sigma factor activity"/>
    <property type="evidence" value="ECO:0007669"/>
    <property type="project" value="UniProtKB-KW"/>
</dbReference>
<proteinExistence type="inferred from homology"/>
<dbReference type="InterPro" id="IPR036388">
    <property type="entry name" value="WH-like_DNA-bd_sf"/>
</dbReference>
<dbReference type="Pfam" id="PF04542">
    <property type="entry name" value="Sigma70_r2"/>
    <property type="match status" value="1"/>
</dbReference>
<evidence type="ECO:0000256" key="2">
    <source>
        <dbReference type="ARBA" id="ARBA00023015"/>
    </source>
</evidence>
<protein>
    <submittedName>
        <fullName evidence="8">RNA polymerase sigma factor</fullName>
    </submittedName>
</protein>
<dbReference type="Proteomes" id="UP000033740">
    <property type="component" value="Unassembled WGS sequence"/>
</dbReference>
<keyword evidence="5" id="KW-0804">Transcription</keyword>
<feature type="compositionally biased region" description="Pro residues" evidence="6">
    <location>
        <begin position="372"/>
        <end position="386"/>
    </location>
</feature>
<keyword evidence="9" id="KW-1185">Reference proteome</keyword>
<evidence type="ECO:0000313" key="9">
    <source>
        <dbReference type="Proteomes" id="UP000033740"/>
    </source>
</evidence>
<evidence type="ECO:0000256" key="6">
    <source>
        <dbReference type="SAM" id="MobiDB-lite"/>
    </source>
</evidence>
<name>A0A0F0LRA0_9MICO</name>
<evidence type="ECO:0000256" key="1">
    <source>
        <dbReference type="ARBA" id="ARBA00010641"/>
    </source>
</evidence>
<dbReference type="STRING" id="582680.RS86_01169"/>
<dbReference type="SUPFAM" id="SSF88946">
    <property type="entry name" value="Sigma2 domain of RNA polymerase sigma factors"/>
    <property type="match status" value="1"/>
</dbReference>